<dbReference type="Proteomes" id="UP000003250">
    <property type="component" value="Unassembled WGS sequence"/>
</dbReference>
<protein>
    <submittedName>
        <fullName evidence="1">Uncharacterized protein</fullName>
    </submittedName>
</protein>
<gene>
    <name evidence="1" type="ORF">MAXJ12_30977</name>
</gene>
<dbReference type="EMBL" id="AHAM01000277">
    <property type="protein sequence ID" value="EHK53305.1"/>
    <property type="molecule type" value="Genomic_DNA"/>
</dbReference>
<reference evidence="1 2" key="1">
    <citation type="journal article" date="2012" name="J. Bacteriol.">
        <title>Draft Genome Sequence of Mesorhizobium alhagi CCNWXJ12-2T, a Novel Salt-Resistant Species Isolated from the Desert of Northwestern China.</title>
        <authorList>
            <person name="Zhou M."/>
            <person name="Chen W."/>
            <person name="Chen H."/>
            <person name="Wei G."/>
        </authorList>
    </citation>
    <scope>NUCLEOTIDE SEQUENCE [LARGE SCALE GENOMIC DNA]</scope>
    <source>
        <strain evidence="1 2">CCNWXJ12-2</strain>
    </source>
</reference>
<proteinExistence type="predicted"/>
<evidence type="ECO:0000313" key="1">
    <source>
        <dbReference type="EMBL" id="EHK53305.1"/>
    </source>
</evidence>
<name>H0I158_9HYPH</name>
<sequence length="108" mass="12398">MAALQDPRDNWLIDRSLRMKLFVAKAMERRAMRGLIKAAPRDRDDALEKLSYSISFMIADGSGIAHKEIDTLISTLQPFQHEIELWLFVRSVASATPRDNDERAELVR</sequence>
<keyword evidence="2" id="KW-1185">Reference proteome</keyword>
<organism evidence="1 2">
    <name type="scientific">Mesorhizobium alhagi CCNWXJ12-2</name>
    <dbReference type="NCBI Taxonomy" id="1107882"/>
    <lineage>
        <taxon>Bacteria</taxon>
        <taxon>Pseudomonadati</taxon>
        <taxon>Pseudomonadota</taxon>
        <taxon>Alphaproteobacteria</taxon>
        <taxon>Hyphomicrobiales</taxon>
        <taxon>Phyllobacteriaceae</taxon>
        <taxon>Allomesorhizobium</taxon>
    </lineage>
</organism>
<evidence type="ECO:0000313" key="2">
    <source>
        <dbReference type="Proteomes" id="UP000003250"/>
    </source>
</evidence>
<accession>H0I158</accession>
<dbReference type="AlphaFoldDB" id="H0I158"/>
<dbReference type="PATRIC" id="fig|1107882.3.peg.5991"/>